<comment type="similarity">
    <text evidence="2">Belongs to the bacterial solute-binding protein 5 family.</text>
</comment>
<evidence type="ECO:0000313" key="7">
    <source>
        <dbReference type="EMBL" id="OYR20501.1"/>
    </source>
</evidence>
<keyword evidence="4" id="KW-0574">Periplasm</keyword>
<dbReference type="Proteomes" id="UP000216188">
    <property type="component" value="Unassembled WGS sequence"/>
</dbReference>
<proteinExistence type="inferred from homology"/>
<evidence type="ECO:0000256" key="4">
    <source>
        <dbReference type="ARBA" id="ARBA00022764"/>
    </source>
</evidence>
<evidence type="ECO:0000259" key="6">
    <source>
        <dbReference type="Pfam" id="PF00496"/>
    </source>
</evidence>
<feature type="signal peptide" evidence="5">
    <location>
        <begin position="1"/>
        <end position="49"/>
    </location>
</feature>
<sequence>MPDEFEHKKRKTRNEMKNGKTGLNRLLMTNFKSLMMAATLLTAVPAAYAQNADSLVIARNMDINSLDPHRTFCDTCQIYDSAVYEGLLSLDKDNKVVPVLAESYTANGDQTEFTFKINPKAVFSDGSKVEAKDVKWSWERLKNVKASPSFLADTIASIDTPDEATVVVKTKAPNSEFFNVVASPYFGIVNSEVATSEAKAVNGEDAAEKDNAEAWFLANSAGSGPFVLAAYEPNSELRLKRNEKYWGEAAKVGEVVIRQVKDAVAQAQMLENGSADIAMQIDPETAKTIRNPDVKIDSIHSYNFIYIALSPGAKSNEVPLTPEVREAISTAIDRETLLDFMLGDKGQLIGAAIPIGFPGGSDHKIPEYNPDKAKELLAKAGHPDGFKLEATYPNLNVYGVDFTQMMQKIQQDLSKVNIKVELQPVSFATWREKVNGDGTPLTVVYYAPDFYGTSQYVDAFGLAKGSLWAKRAGEARDPSFVIGDIQQVMADALKAPADQADKVWFQAGEKMAAANVIIPMLSPDVILAYNSKVNGVRYSACCNLPLAEISVAK</sequence>
<dbReference type="AlphaFoldDB" id="A0A256G1G0"/>
<keyword evidence="3" id="KW-0813">Transport</keyword>
<comment type="subcellular location">
    <subcellularLocation>
        <location evidence="1">Periplasm</location>
    </subcellularLocation>
</comment>
<evidence type="ECO:0000256" key="1">
    <source>
        <dbReference type="ARBA" id="ARBA00004418"/>
    </source>
</evidence>
<dbReference type="EMBL" id="NNRM01000053">
    <property type="protein sequence ID" value="OYR20501.1"/>
    <property type="molecule type" value="Genomic_DNA"/>
</dbReference>
<dbReference type="Gene3D" id="3.10.105.10">
    <property type="entry name" value="Dipeptide-binding Protein, Domain 3"/>
    <property type="match status" value="1"/>
</dbReference>
<dbReference type="InterPro" id="IPR000914">
    <property type="entry name" value="SBP_5_dom"/>
</dbReference>
<comment type="caution">
    <text evidence="7">The sequence shown here is derived from an EMBL/GenBank/DDBJ whole genome shotgun (WGS) entry which is preliminary data.</text>
</comment>
<evidence type="ECO:0000256" key="2">
    <source>
        <dbReference type="ARBA" id="ARBA00005695"/>
    </source>
</evidence>
<dbReference type="CDD" id="cd08512">
    <property type="entry name" value="PBP2_NikA_DppA_OppA_like_7"/>
    <property type="match status" value="1"/>
</dbReference>
<evidence type="ECO:0000256" key="3">
    <source>
        <dbReference type="ARBA" id="ARBA00022448"/>
    </source>
</evidence>
<dbReference type="PANTHER" id="PTHR30290">
    <property type="entry name" value="PERIPLASMIC BINDING COMPONENT OF ABC TRANSPORTER"/>
    <property type="match status" value="1"/>
</dbReference>
<gene>
    <name evidence="7" type="ORF">CEV34_5380</name>
</gene>
<accession>A0A256G1G0</accession>
<evidence type="ECO:0000256" key="5">
    <source>
        <dbReference type="SAM" id="SignalP"/>
    </source>
</evidence>
<dbReference type="GO" id="GO:0015833">
    <property type="term" value="P:peptide transport"/>
    <property type="evidence" value="ECO:0007669"/>
    <property type="project" value="TreeGrafter"/>
</dbReference>
<dbReference type="GO" id="GO:1904680">
    <property type="term" value="F:peptide transmembrane transporter activity"/>
    <property type="evidence" value="ECO:0007669"/>
    <property type="project" value="TreeGrafter"/>
</dbReference>
<keyword evidence="5" id="KW-0732">Signal</keyword>
<dbReference type="GO" id="GO:0030313">
    <property type="term" value="C:cell envelope"/>
    <property type="evidence" value="ECO:0007669"/>
    <property type="project" value="UniProtKB-SubCell"/>
</dbReference>
<protein>
    <submittedName>
        <fullName evidence="7">Bacterial extracellular solute-binding, 5 Middle family protein</fullName>
    </submittedName>
</protein>
<keyword evidence="8" id="KW-1185">Reference proteome</keyword>
<name>A0A256G1G0_9HYPH</name>
<dbReference type="Gene3D" id="3.40.190.10">
    <property type="entry name" value="Periplasmic binding protein-like II"/>
    <property type="match status" value="1"/>
</dbReference>
<dbReference type="STRING" id="419475.A8A54_12100"/>
<dbReference type="SUPFAM" id="SSF53850">
    <property type="entry name" value="Periplasmic binding protein-like II"/>
    <property type="match status" value="1"/>
</dbReference>
<feature type="chain" id="PRO_5013304910" evidence="5">
    <location>
        <begin position="50"/>
        <end position="553"/>
    </location>
</feature>
<evidence type="ECO:0000313" key="8">
    <source>
        <dbReference type="Proteomes" id="UP000216188"/>
    </source>
</evidence>
<feature type="domain" description="Solute-binding protein family 5" evidence="6">
    <location>
        <begin position="95"/>
        <end position="462"/>
    </location>
</feature>
<dbReference type="Pfam" id="PF00496">
    <property type="entry name" value="SBP_bac_5"/>
    <property type="match status" value="1"/>
</dbReference>
<organism evidence="7 8">
    <name type="scientific">Brucella pseudogrignonensis</name>
    <dbReference type="NCBI Taxonomy" id="419475"/>
    <lineage>
        <taxon>Bacteria</taxon>
        <taxon>Pseudomonadati</taxon>
        <taxon>Pseudomonadota</taxon>
        <taxon>Alphaproteobacteria</taxon>
        <taxon>Hyphomicrobiales</taxon>
        <taxon>Brucellaceae</taxon>
        <taxon>Brucella/Ochrobactrum group</taxon>
        <taxon>Brucella</taxon>
    </lineage>
</organism>
<reference evidence="7 8" key="1">
    <citation type="submission" date="2017-07" db="EMBL/GenBank/DDBJ databases">
        <title>Phylogenetic study on the rhizospheric bacterium Ochrobactrum sp. A44.</title>
        <authorList>
            <person name="Krzyzanowska D.M."/>
            <person name="Ossowicki A."/>
            <person name="Rajewska M."/>
            <person name="Maciag T."/>
            <person name="Kaczynski Z."/>
            <person name="Czerwicka M."/>
            <person name="Jafra S."/>
        </authorList>
    </citation>
    <scope>NUCLEOTIDE SEQUENCE [LARGE SCALE GENOMIC DNA]</scope>
    <source>
        <strain evidence="7 8">CCUG 30717</strain>
    </source>
</reference>
<dbReference type="InterPro" id="IPR039424">
    <property type="entry name" value="SBP_5"/>
</dbReference>